<dbReference type="SUPFAM" id="SSF51206">
    <property type="entry name" value="cAMP-binding domain-like"/>
    <property type="match status" value="1"/>
</dbReference>
<feature type="domain" description="HTH crp-type" evidence="5">
    <location>
        <begin position="143"/>
        <end position="215"/>
    </location>
</feature>
<dbReference type="Proteomes" id="UP000503336">
    <property type="component" value="Chromosome"/>
</dbReference>
<dbReference type="Pfam" id="PF00027">
    <property type="entry name" value="cNMP_binding"/>
    <property type="match status" value="1"/>
</dbReference>
<sequence length="230" mass="25567">MADFAGIPLLEGLPEDAAAQAAPRCRWKTFEAHELIVDYGDESNDVLFIISGQVRVLMSSAYGRHVILNHLDKGDFFGEMSAIDGRSRSASVIALYNSEICVMPGEVFMEIATSVPLIARRTLEKLTERVRTINERLAEQAFLTARQRLCAELLRQSRPRSGHPGQRIVSPPPIQEDLANLISSRREVVSRELSALTKDGVMERSRGGLILTDVDELSRRVEEAMGPIRP</sequence>
<dbReference type="InterPro" id="IPR036390">
    <property type="entry name" value="WH_DNA-bd_sf"/>
</dbReference>
<evidence type="ECO:0000313" key="7">
    <source>
        <dbReference type="Proteomes" id="UP000503336"/>
    </source>
</evidence>
<dbReference type="PROSITE" id="PS51063">
    <property type="entry name" value="HTH_CRP_2"/>
    <property type="match status" value="1"/>
</dbReference>
<dbReference type="GO" id="GO:0003677">
    <property type="term" value="F:DNA binding"/>
    <property type="evidence" value="ECO:0007669"/>
    <property type="project" value="UniProtKB-KW"/>
</dbReference>
<evidence type="ECO:0000259" key="5">
    <source>
        <dbReference type="PROSITE" id="PS51063"/>
    </source>
</evidence>
<evidence type="ECO:0000256" key="1">
    <source>
        <dbReference type="ARBA" id="ARBA00023015"/>
    </source>
</evidence>
<dbReference type="Gene3D" id="2.60.120.10">
    <property type="entry name" value="Jelly Rolls"/>
    <property type="match status" value="1"/>
</dbReference>
<accession>A0A7L5C2W7</accession>
<evidence type="ECO:0000256" key="2">
    <source>
        <dbReference type="ARBA" id="ARBA00023125"/>
    </source>
</evidence>
<gene>
    <name evidence="6" type="ORF">G5B40_12630</name>
</gene>
<keyword evidence="1" id="KW-0805">Transcription regulation</keyword>
<feature type="domain" description="Cyclic nucleotide-binding" evidence="4">
    <location>
        <begin position="9"/>
        <end position="129"/>
    </location>
</feature>
<keyword evidence="7" id="KW-1185">Reference proteome</keyword>
<organism evidence="6 7">
    <name type="scientific">Pikeienuella piscinae</name>
    <dbReference type="NCBI Taxonomy" id="2748098"/>
    <lineage>
        <taxon>Bacteria</taxon>
        <taxon>Pseudomonadati</taxon>
        <taxon>Pseudomonadota</taxon>
        <taxon>Alphaproteobacteria</taxon>
        <taxon>Rhodobacterales</taxon>
        <taxon>Paracoccaceae</taxon>
        <taxon>Pikeienuella</taxon>
    </lineage>
</organism>
<dbReference type="KEGG" id="hdh:G5B40_12630"/>
<dbReference type="SMART" id="SM00100">
    <property type="entry name" value="cNMP"/>
    <property type="match status" value="1"/>
</dbReference>
<proteinExistence type="predicted"/>
<keyword evidence="2" id="KW-0238">DNA-binding</keyword>
<dbReference type="AlphaFoldDB" id="A0A7L5C2W7"/>
<dbReference type="GO" id="GO:0003700">
    <property type="term" value="F:DNA-binding transcription factor activity"/>
    <property type="evidence" value="ECO:0007669"/>
    <property type="project" value="TreeGrafter"/>
</dbReference>
<protein>
    <submittedName>
        <fullName evidence="6">Crp/Fnr family transcriptional regulator</fullName>
    </submittedName>
</protein>
<name>A0A7L5C2W7_9RHOB</name>
<dbReference type="Pfam" id="PF13545">
    <property type="entry name" value="HTH_Crp_2"/>
    <property type="match status" value="1"/>
</dbReference>
<dbReference type="InterPro" id="IPR012318">
    <property type="entry name" value="HTH_CRP"/>
</dbReference>
<evidence type="ECO:0000313" key="6">
    <source>
        <dbReference type="EMBL" id="QIE56229.1"/>
    </source>
</evidence>
<keyword evidence="3" id="KW-0804">Transcription</keyword>
<reference evidence="6 7" key="1">
    <citation type="submission" date="2020-02" db="EMBL/GenBank/DDBJ databases">
        <title>complete genome sequence of Rhodobacteraceae bacterium.</title>
        <authorList>
            <person name="Park J."/>
            <person name="Kim Y.-S."/>
            <person name="Kim K.-H."/>
        </authorList>
    </citation>
    <scope>NUCLEOTIDE SEQUENCE [LARGE SCALE GENOMIC DNA]</scope>
    <source>
        <strain evidence="6 7">RR4-56</strain>
    </source>
</reference>
<dbReference type="PANTHER" id="PTHR24567">
    <property type="entry name" value="CRP FAMILY TRANSCRIPTIONAL REGULATORY PROTEIN"/>
    <property type="match status" value="1"/>
</dbReference>
<dbReference type="SUPFAM" id="SSF46785">
    <property type="entry name" value="Winged helix' DNA-binding domain"/>
    <property type="match status" value="1"/>
</dbReference>
<dbReference type="EMBL" id="CP049056">
    <property type="protein sequence ID" value="QIE56229.1"/>
    <property type="molecule type" value="Genomic_DNA"/>
</dbReference>
<dbReference type="PROSITE" id="PS50042">
    <property type="entry name" value="CNMP_BINDING_3"/>
    <property type="match status" value="1"/>
</dbReference>
<dbReference type="CDD" id="cd00038">
    <property type="entry name" value="CAP_ED"/>
    <property type="match status" value="1"/>
</dbReference>
<dbReference type="GO" id="GO:0005829">
    <property type="term" value="C:cytosol"/>
    <property type="evidence" value="ECO:0007669"/>
    <property type="project" value="TreeGrafter"/>
</dbReference>
<dbReference type="InterPro" id="IPR018490">
    <property type="entry name" value="cNMP-bd_dom_sf"/>
</dbReference>
<dbReference type="InterPro" id="IPR036388">
    <property type="entry name" value="WH-like_DNA-bd_sf"/>
</dbReference>
<evidence type="ECO:0000256" key="3">
    <source>
        <dbReference type="ARBA" id="ARBA00023163"/>
    </source>
</evidence>
<dbReference type="InterPro" id="IPR014710">
    <property type="entry name" value="RmlC-like_jellyroll"/>
</dbReference>
<dbReference type="InterPro" id="IPR050397">
    <property type="entry name" value="Env_Response_Regulators"/>
</dbReference>
<dbReference type="InterPro" id="IPR000595">
    <property type="entry name" value="cNMP-bd_dom"/>
</dbReference>
<dbReference type="PANTHER" id="PTHR24567:SF74">
    <property type="entry name" value="HTH-TYPE TRANSCRIPTIONAL REGULATOR ARCR"/>
    <property type="match status" value="1"/>
</dbReference>
<dbReference type="RefSeq" id="WP_165099189.1">
    <property type="nucleotide sequence ID" value="NZ_CP049056.1"/>
</dbReference>
<dbReference type="Gene3D" id="1.10.10.10">
    <property type="entry name" value="Winged helix-like DNA-binding domain superfamily/Winged helix DNA-binding domain"/>
    <property type="match status" value="1"/>
</dbReference>
<dbReference type="SMART" id="SM00419">
    <property type="entry name" value="HTH_CRP"/>
    <property type="match status" value="1"/>
</dbReference>
<evidence type="ECO:0000259" key="4">
    <source>
        <dbReference type="PROSITE" id="PS50042"/>
    </source>
</evidence>